<comment type="function">
    <text evidence="1 9">The alpha subunit is responsible for the aldol cleavage of indoleglycerol phosphate to indole and glyceraldehyde 3-phosphate.</text>
</comment>
<evidence type="ECO:0000313" key="11">
    <source>
        <dbReference type="EMBL" id="PKY66553.1"/>
    </source>
</evidence>
<comment type="catalytic activity">
    <reaction evidence="8 9">
        <text>(1S,2R)-1-C-(indol-3-yl)glycerol 3-phosphate + L-serine = D-glyceraldehyde 3-phosphate + L-tryptophan + H2O</text>
        <dbReference type="Rhea" id="RHEA:10532"/>
        <dbReference type="ChEBI" id="CHEBI:15377"/>
        <dbReference type="ChEBI" id="CHEBI:33384"/>
        <dbReference type="ChEBI" id="CHEBI:57912"/>
        <dbReference type="ChEBI" id="CHEBI:58866"/>
        <dbReference type="ChEBI" id="CHEBI:59776"/>
        <dbReference type="EC" id="4.2.1.20"/>
    </reaction>
</comment>
<evidence type="ECO:0000256" key="3">
    <source>
        <dbReference type="ARBA" id="ARBA00011270"/>
    </source>
</evidence>
<reference evidence="11 12" key="1">
    <citation type="submission" date="2017-12" db="EMBL/GenBank/DDBJ databases">
        <title>Phylogenetic diversity of female urinary microbiome.</title>
        <authorList>
            <person name="Thomas-White K."/>
            <person name="Wolfe A.J."/>
        </authorList>
    </citation>
    <scope>NUCLEOTIDE SEQUENCE [LARGE SCALE GENOMIC DNA]</scope>
    <source>
        <strain evidence="11 12">UMB0250</strain>
    </source>
</reference>
<evidence type="ECO:0000256" key="6">
    <source>
        <dbReference type="ARBA" id="ARBA00023141"/>
    </source>
</evidence>
<evidence type="ECO:0000256" key="5">
    <source>
        <dbReference type="ARBA" id="ARBA00022822"/>
    </source>
</evidence>
<sequence length="269" mass="28869">MSKELKAGRRIDEAHSRGDAALIGYLPVGFPSVDHSIRAGKVLADCGLDVLELGFPYSDPGMDGPTIQKATVAALERGTHLEDLFRAVEELTSYGLTTAVMTYWNPVEWWGVERFARDFATAGGSGLITPDLPPEEGAQWEASAEKYGLERTYLVAPSSPRHRLELISAHSEGWVYAASTMGVTGARTSVGEHVKDLVERTRDAGAQRVCVGLGISNGQQAKEIGAYADGVIVGSALVKTLFNEPIDRGLRLLEECAQDLVSGVKGARL</sequence>
<proteinExistence type="inferred from homology"/>
<name>A0A2I1I618_9ACTO</name>
<dbReference type="EC" id="4.2.1.20" evidence="9"/>
<evidence type="ECO:0000256" key="4">
    <source>
        <dbReference type="ARBA" id="ARBA00022605"/>
    </source>
</evidence>
<evidence type="ECO:0000256" key="10">
    <source>
        <dbReference type="RuleBase" id="RU003662"/>
    </source>
</evidence>
<dbReference type="OrthoDB" id="9804578at2"/>
<comment type="pathway">
    <text evidence="2 9">Amino-acid biosynthesis; L-tryptophan biosynthesis; L-tryptophan from chorismate: step 5/5.</text>
</comment>
<comment type="subunit">
    <text evidence="3 9">Tetramer of two alpha and two beta chains.</text>
</comment>
<gene>
    <name evidence="9" type="primary">trpA</name>
    <name evidence="11" type="ORF">CYJ25_03190</name>
</gene>
<dbReference type="NCBIfam" id="TIGR00262">
    <property type="entry name" value="trpA"/>
    <property type="match status" value="1"/>
</dbReference>
<evidence type="ECO:0000256" key="9">
    <source>
        <dbReference type="HAMAP-Rule" id="MF_00131"/>
    </source>
</evidence>
<evidence type="ECO:0000256" key="1">
    <source>
        <dbReference type="ARBA" id="ARBA00003365"/>
    </source>
</evidence>
<dbReference type="SUPFAM" id="SSF51366">
    <property type="entry name" value="Ribulose-phoshate binding barrel"/>
    <property type="match status" value="1"/>
</dbReference>
<dbReference type="GO" id="GO:0004834">
    <property type="term" value="F:tryptophan synthase activity"/>
    <property type="evidence" value="ECO:0007669"/>
    <property type="project" value="UniProtKB-UniRule"/>
</dbReference>
<dbReference type="CDD" id="cd04724">
    <property type="entry name" value="Tryptophan_synthase_alpha"/>
    <property type="match status" value="1"/>
</dbReference>
<dbReference type="GO" id="GO:0005829">
    <property type="term" value="C:cytosol"/>
    <property type="evidence" value="ECO:0007669"/>
    <property type="project" value="TreeGrafter"/>
</dbReference>
<evidence type="ECO:0000256" key="7">
    <source>
        <dbReference type="ARBA" id="ARBA00023239"/>
    </source>
</evidence>
<dbReference type="PANTHER" id="PTHR43406">
    <property type="entry name" value="TRYPTOPHAN SYNTHASE, ALPHA CHAIN"/>
    <property type="match status" value="1"/>
</dbReference>
<accession>A0A2I1I618</accession>
<feature type="active site" description="Proton acceptor" evidence="9">
    <location>
        <position position="63"/>
    </location>
</feature>
<feature type="active site" description="Proton acceptor" evidence="9">
    <location>
        <position position="52"/>
    </location>
</feature>
<dbReference type="FunFam" id="3.20.20.70:FF:000037">
    <property type="entry name" value="Tryptophan synthase alpha chain"/>
    <property type="match status" value="1"/>
</dbReference>
<comment type="caution">
    <text evidence="11">The sequence shown here is derived from an EMBL/GenBank/DDBJ whole genome shotgun (WGS) entry which is preliminary data.</text>
</comment>
<organism evidence="11 12">
    <name type="scientific">Schaalia turicensis</name>
    <dbReference type="NCBI Taxonomy" id="131111"/>
    <lineage>
        <taxon>Bacteria</taxon>
        <taxon>Bacillati</taxon>
        <taxon>Actinomycetota</taxon>
        <taxon>Actinomycetes</taxon>
        <taxon>Actinomycetales</taxon>
        <taxon>Actinomycetaceae</taxon>
        <taxon>Schaalia</taxon>
    </lineage>
</organism>
<protein>
    <recommendedName>
        <fullName evidence="9">Tryptophan synthase alpha chain</fullName>
        <ecNumber evidence="9">4.2.1.20</ecNumber>
    </recommendedName>
</protein>
<dbReference type="InterPro" id="IPR018204">
    <property type="entry name" value="Trp_synthase_alpha_AS"/>
</dbReference>
<keyword evidence="5 9" id="KW-0822">Tryptophan biosynthesis</keyword>
<dbReference type="Gene3D" id="3.20.20.70">
    <property type="entry name" value="Aldolase class I"/>
    <property type="match status" value="1"/>
</dbReference>
<dbReference type="AlphaFoldDB" id="A0A2I1I618"/>
<dbReference type="Pfam" id="PF00290">
    <property type="entry name" value="Trp_syntA"/>
    <property type="match status" value="1"/>
</dbReference>
<keyword evidence="6 9" id="KW-0057">Aromatic amino acid biosynthesis</keyword>
<evidence type="ECO:0000256" key="8">
    <source>
        <dbReference type="ARBA" id="ARBA00049047"/>
    </source>
</evidence>
<evidence type="ECO:0000313" key="12">
    <source>
        <dbReference type="Proteomes" id="UP000234545"/>
    </source>
</evidence>
<dbReference type="InterPro" id="IPR011060">
    <property type="entry name" value="RibuloseP-bd_barrel"/>
</dbReference>
<dbReference type="InterPro" id="IPR002028">
    <property type="entry name" value="Trp_synthase_suA"/>
</dbReference>
<dbReference type="PANTHER" id="PTHR43406:SF1">
    <property type="entry name" value="TRYPTOPHAN SYNTHASE ALPHA CHAIN, CHLOROPLASTIC"/>
    <property type="match status" value="1"/>
</dbReference>
<keyword evidence="4 9" id="KW-0028">Amino-acid biosynthesis</keyword>
<dbReference type="PROSITE" id="PS00167">
    <property type="entry name" value="TRP_SYNTHASE_ALPHA"/>
    <property type="match status" value="1"/>
</dbReference>
<dbReference type="HAMAP" id="MF_00131">
    <property type="entry name" value="Trp_synth_alpha"/>
    <property type="match status" value="1"/>
</dbReference>
<dbReference type="EMBL" id="PKKJ01000002">
    <property type="protein sequence ID" value="PKY66553.1"/>
    <property type="molecule type" value="Genomic_DNA"/>
</dbReference>
<keyword evidence="7 9" id="KW-0456">Lyase</keyword>
<dbReference type="Proteomes" id="UP000234545">
    <property type="component" value="Unassembled WGS sequence"/>
</dbReference>
<dbReference type="RefSeq" id="WP_101627766.1">
    <property type="nucleotide sequence ID" value="NZ_PKKJ01000002.1"/>
</dbReference>
<dbReference type="InterPro" id="IPR013785">
    <property type="entry name" value="Aldolase_TIM"/>
</dbReference>
<evidence type="ECO:0000256" key="2">
    <source>
        <dbReference type="ARBA" id="ARBA00004733"/>
    </source>
</evidence>
<dbReference type="UniPathway" id="UPA00035">
    <property type="reaction ID" value="UER00044"/>
</dbReference>
<comment type="similarity">
    <text evidence="9 10">Belongs to the TrpA family.</text>
</comment>